<evidence type="ECO:0000256" key="1">
    <source>
        <dbReference type="ARBA" id="ARBA00022448"/>
    </source>
</evidence>
<dbReference type="Gene3D" id="3.40.50.300">
    <property type="entry name" value="P-loop containing nucleotide triphosphate hydrolases"/>
    <property type="match status" value="1"/>
</dbReference>
<evidence type="ECO:0000313" key="5">
    <source>
        <dbReference type="EMBL" id="PRI12359.1"/>
    </source>
</evidence>
<dbReference type="InterPro" id="IPR003439">
    <property type="entry name" value="ABC_transporter-like_ATP-bd"/>
</dbReference>
<dbReference type="InterPro" id="IPR027417">
    <property type="entry name" value="P-loop_NTPase"/>
</dbReference>
<keyword evidence="3" id="KW-0067">ATP-binding</keyword>
<dbReference type="PANTHER" id="PTHR42939:SF3">
    <property type="entry name" value="ABC TRANSPORTER ATP-BINDING COMPONENT"/>
    <property type="match status" value="1"/>
</dbReference>
<keyword evidence="2" id="KW-0547">Nucleotide-binding</keyword>
<evidence type="ECO:0000313" key="6">
    <source>
        <dbReference type="Proteomes" id="UP000238650"/>
    </source>
</evidence>
<dbReference type="EMBL" id="MWZD01000012">
    <property type="protein sequence ID" value="PRI12359.1"/>
    <property type="molecule type" value="Genomic_DNA"/>
</dbReference>
<dbReference type="InterPro" id="IPR003593">
    <property type="entry name" value="AAA+_ATPase"/>
</dbReference>
<feature type="domain" description="ABC transporter" evidence="4">
    <location>
        <begin position="4"/>
        <end position="225"/>
    </location>
</feature>
<dbReference type="GO" id="GO:0005524">
    <property type="term" value="F:ATP binding"/>
    <property type="evidence" value="ECO:0007669"/>
    <property type="project" value="UniProtKB-KW"/>
</dbReference>
<dbReference type="AlphaFoldDB" id="A0A2S9QRZ9"/>
<dbReference type="PANTHER" id="PTHR42939">
    <property type="entry name" value="ABC TRANSPORTER ATP-BINDING PROTEIN ALBC-RELATED"/>
    <property type="match status" value="1"/>
</dbReference>
<evidence type="ECO:0000256" key="3">
    <source>
        <dbReference type="ARBA" id="ARBA00022840"/>
    </source>
</evidence>
<dbReference type="SMART" id="SM00382">
    <property type="entry name" value="AAA"/>
    <property type="match status" value="1"/>
</dbReference>
<gene>
    <name evidence="5" type="ORF">B4915_01390</name>
</gene>
<keyword evidence="6" id="KW-1185">Reference proteome</keyword>
<accession>A0A2S9QRZ9</accession>
<keyword evidence="1" id="KW-0813">Transport</keyword>
<comment type="caution">
    <text evidence="5">The sequence shown here is derived from an EMBL/GenBank/DDBJ whole genome shotgun (WGS) entry which is preliminary data.</text>
</comment>
<evidence type="ECO:0000256" key="2">
    <source>
        <dbReference type="ARBA" id="ARBA00022741"/>
    </source>
</evidence>
<dbReference type="InterPro" id="IPR051782">
    <property type="entry name" value="ABC_Transporter_VariousFunc"/>
</dbReference>
<dbReference type="RefSeq" id="WP_105804063.1">
    <property type="nucleotide sequence ID" value="NZ_MWZD01000012.1"/>
</dbReference>
<dbReference type="Pfam" id="PF00005">
    <property type="entry name" value="ABC_tran"/>
    <property type="match status" value="1"/>
</dbReference>
<reference evidence="5 6" key="1">
    <citation type="journal article" date="2017" name="New Microbes New Infect">
        <title>Genome sequence of 'Leucobacter massiliensis' sp. nov. isolated from human pharynx after travel to the 2014 Hajj.</title>
        <authorList>
            <person name="Leangapichart T."/>
            <person name="Gautret P."/>
            <person name="Nguyen T.T."/>
            <person name="Armstrong N."/>
            <person name="Rolain J.M."/>
        </authorList>
    </citation>
    <scope>NUCLEOTIDE SEQUENCE [LARGE SCALE GENOMIC DNA]</scope>
    <source>
        <strain evidence="5 6">122RC15</strain>
    </source>
</reference>
<dbReference type="SUPFAM" id="SSF52540">
    <property type="entry name" value="P-loop containing nucleoside triphosphate hydrolases"/>
    <property type="match status" value="1"/>
</dbReference>
<proteinExistence type="predicted"/>
<dbReference type="OrthoDB" id="9804819at2"/>
<dbReference type="Proteomes" id="UP000238650">
    <property type="component" value="Unassembled WGS sequence"/>
</dbReference>
<protein>
    <recommendedName>
        <fullName evidence="4">ABC transporter domain-containing protein</fullName>
    </recommendedName>
</protein>
<name>A0A2S9QRZ9_9MICO</name>
<sequence>MNAIATEAAVRAEGLAKHRGTFTLGPLDLTIPRGFVTGMVGANGSGKTTTLRTLLGLMRPDAGTVSMPPLERVGIVFDQPFVLPDWRVRDAAAAYAAFRSGWDGPHFEGLCRRFGIDPAAKVKDLSRGEGNKLMIALAMGNHPELLILDEPTSGLDPAARADLIDLLREHMQREDATVLFSTHITSDLEHFADHLVFIDGGQLVYAGTLDELAADFAYVHGTLDGLTAENAPLIRGLRRGQGSFDGIIRTRDSAAFGSAVQLDAPSIEQIVVHHQQHREGAPLS</sequence>
<evidence type="ECO:0000259" key="4">
    <source>
        <dbReference type="PROSITE" id="PS50893"/>
    </source>
</evidence>
<organism evidence="5 6">
    <name type="scientific">Leucobacter massiliensis</name>
    <dbReference type="NCBI Taxonomy" id="1686285"/>
    <lineage>
        <taxon>Bacteria</taxon>
        <taxon>Bacillati</taxon>
        <taxon>Actinomycetota</taxon>
        <taxon>Actinomycetes</taxon>
        <taxon>Micrococcales</taxon>
        <taxon>Microbacteriaceae</taxon>
        <taxon>Leucobacter</taxon>
    </lineage>
</organism>
<dbReference type="GO" id="GO:0016887">
    <property type="term" value="F:ATP hydrolysis activity"/>
    <property type="evidence" value="ECO:0007669"/>
    <property type="project" value="InterPro"/>
</dbReference>
<dbReference type="PROSITE" id="PS50893">
    <property type="entry name" value="ABC_TRANSPORTER_2"/>
    <property type="match status" value="1"/>
</dbReference>